<sequence>MRNRPDSKSLTMTPDGSLNHLEVECSLLSQQDPLLGAENLTGAQLASSLALQQLITHFIVDRSLNIRRFLDEFSDKNAQHNDILDCFSRRLASVIHTAKAGQRWPSKANTDLTALMHYWQHTDTIVISGGLTTGLFGQYLASRIEALLPEVTVLSSPWAGQTALIGLAQTVKSATDLLVIDFGATGIKRAVASNYGNRLKELTEFSTASFTDAHGHIGKQGVLEVLRQTRRELSSPLPVAISLACYLNEGHPFQYKSGIYYQLEADCENLTKALNDDWLPSCGLGSLALLEHDSSAAGLAFRFNQPAMMITLGTGLGSGPCPLA</sequence>
<dbReference type="EMBL" id="JBHRYN010000011">
    <property type="protein sequence ID" value="MFC3701761.1"/>
    <property type="molecule type" value="Genomic_DNA"/>
</dbReference>
<gene>
    <name evidence="1" type="ORF">ACFOND_08940</name>
</gene>
<dbReference type="RefSeq" id="WP_290279935.1">
    <property type="nucleotide sequence ID" value="NZ_JAUFQI010000001.1"/>
</dbReference>
<dbReference type="Proteomes" id="UP001595710">
    <property type="component" value="Unassembled WGS sequence"/>
</dbReference>
<organism evidence="1 2">
    <name type="scientific">Reinekea marina</name>
    <dbReference type="NCBI Taxonomy" id="1310421"/>
    <lineage>
        <taxon>Bacteria</taxon>
        <taxon>Pseudomonadati</taxon>
        <taxon>Pseudomonadota</taxon>
        <taxon>Gammaproteobacteria</taxon>
        <taxon>Oceanospirillales</taxon>
        <taxon>Saccharospirillaceae</taxon>
        <taxon>Reinekea</taxon>
    </lineage>
</organism>
<protein>
    <submittedName>
        <fullName evidence="1">Uncharacterized protein</fullName>
    </submittedName>
</protein>
<reference evidence="2" key="1">
    <citation type="journal article" date="2019" name="Int. J. Syst. Evol. Microbiol.">
        <title>The Global Catalogue of Microorganisms (GCM) 10K type strain sequencing project: providing services to taxonomists for standard genome sequencing and annotation.</title>
        <authorList>
            <consortium name="The Broad Institute Genomics Platform"/>
            <consortium name="The Broad Institute Genome Sequencing Center for Infectious Disease"/>
            <person name="Wu L."/>
            <person name="Ma J."/>
        </authorList>
    </citation>
    <scope>NUCLEOTIDE SEQUENCE [LARGE SCALE GENOMIC DNA]</scope>
    <source>
        <strain evidence="2">CECT 8288</strain>
    </source>
</reference>
<proteinExistence type="predicted"/>
<dbReference type="SUPFAM" id="SSF53067">
    <property type="entry name" value="Actin-like ATPase domain"/>
    <property type="match status" value="1"/>
</dbReference>
<accession>A0ABV7WSF4</accession>
<comment type="caution">
    <text evidence="1">The sequence shown here is derived from an EMBL/GenBank/DDBJ whole genome shotgun (WGS) entry which is preliminary data.</text>
</comment>
<name>A0ABV7WSF4_9GAMM</name>
<dbReference type="InterPro" id="IPR043129">
    <property type="entry name" value="ATPase_NBD"/>
</dbReference>
<evidence type="ECO:0000313" key="1">
    <source>
        <dbReference type="EMBL" id="MFC3701761.1"/>
    </source>
</evidence>
<keyword evidence="2" id="KW-1185">Reference proteome</keyword>
<evidence type="ECO:0000313" key="2">
    <source>
        <dbReference type="Proteomes" id="UP001595710"/>
    </source>
</evidence>